<dbReference type="InterPro" id="IPR000524">
    <property type="entry name" value="Tscrpt_reg_HTH_GntR"/>
</dbReference>
<dbReference type="Pfam" id="PF07729">
    <property type="entry name" value="FCD"/>
    <property type="match status" value="1"/>
</dbReference>
<name>A0A7G8TBN3_9FIRM</name>
<dbReference type="SMART" id="SM00345">
    <property type="entry name" value="HTH_GNTR"/>
    <property type="match status" value="1"/>
</dbReference>
<accession>A0A7G8TBN3</accession>
<evidence type="ECO:0000313" key="7">
    <source>
        <dbReference type="Proteomes" id="UP000515909"/>
    </source>
</evidence>
<dbReference type="KEGG" id="cfem:HCR03_01495"/>
<dbReference type="Pfam" id="PF00392">
    <property type="entry name" value="GntR"/>
    <property type="match status" value="1"/>
</dbReference>
<dbReference type="PROSITE" id="PS50949">
    <property type="entry name" value="HTH_GNTR"/>
    <property type="match status" value="1"/>
</dbReference>
<keyword evidence="3" id="KW-0804">Transcription</keyword>
<dbReference type="GO" id="GO:0003677">
    <property type="term" value="F:DNA binding"/>
    <property type="evidence" value="ECO:0007669"/>
    <property type="project" value="UniProtKB-KW"/>
</dbReference>
<evidence type="ECO:0000256" key="2">
    <source>
        <dbReference type="ARBA" id="ARBA00023125"/>
    </source>
</evidence>
<dbReference type="PANTHER" id="PTHR43537:SF5">
    <property type="entry name" value="UXU OPERON TRANSCRIPTIONAL REGULATOR"/>
    <property type="match status" value="1"/>
</dbReference>
<feature type="domain" description="HTH gntR-type" evidence="5">
    <location>
        <begin position="19"/>
        <end position="87"/>
    </location>
</feature>
<dbReference type="InterPro" id="IPR008920">
    <property type="entry name" value="TF_FadR/GntR_C"/>
</dbReference>
<dbReference type="SMART" id="SM00895">
    <property type="entry name" value="FCD"/>
    <property type="match status" value="1"/>
</dbReference>
<keyword evidence="1" id="KW-0805">Transcription regulation</keyword>
<protein>
    <submittedName>
        <fullName evidence="6">FadR family transcriptional regulator</fullName>
    </submittedName>
</protein>
<proteinExistence type="predicted"/>
<reference evidence="6 7" key="1">
    <citation type="submission" date="2020-08" db="EMBL/GenBank/DDBJ databases">
        <title>The isolate Caproiciproducens sp. 7D4C2 produces n-caproate at mildly acidic conditions from hexoses: genome and rBOX comparison with related strains and chain-elongating bacteria.</title>
        <authorList>
            <person name="Esquivel-Elizondo S."/>
            <person name="Bagci C."/>
            <person name="Temovska M."/>
            <person name="Jeon B.S."/>
            <person name="Bessarab I."/>
            <person name="Williams R.B.H."/>
            <person name="Huson D.H."/>
            <person name="Angenent L.T."/>
        </authorList>
    </citation>
    <scope>NUCLEOTIDE SEQUENCE [LARGE SCALE GENOMIC DNA]</scope>
    <source>
        <strain evidence="6 7">7D4C2</strain>
    </source>
</reference>
<gene>
    <name evidence="6" type="ORF">HCR03_01495</name>
</gene>
<dbReference type="PRINTS" id="PR00035">
    <property type="entry name" value="HTHGNTR"/>
</dbReference>
<sequence>MEKESLGKSSHRKMRISRISIVDQVCASIKQDIVDGIWKVGDKLPSESEFADAFGVNRLSVRMALQKLSTLGIIETRVGEGSFVRNFSLKPMLSEISIFYEGKDCYQDVQQLRSLLEYDCMRLAILSGTDAEKEELHKALMHYNTLSMDYNIDVDNEDLLERMVDADFNFHYKVVKMSHNRLYKDVYFMVQQLIRRHITQLVRARAHRRAEAGLPPLGENDTHNKIYNCIISSDTTALRQITDELLGITPVEGMDVFNGQSFNEWKEHTKTCQDPKTPDDSVNENS</sequence>
<dbReference type="Gene3D" id="1.10.10.10">
    <property type="entry name" value="Winged helix-like DNA-binding domain superfamily/Winged helix DNA-binding domain"/>
    <property type="match status" value="1"/>
</dbReference>
<dbReference type="SUPFAM" id="SSF46785">
    <property type="entry name" value="Winged helix' DNA-binding domain"/>
    <property type="match status" value="1"/>
</dbReference>
<evidence type="ECO:0000256" key="1">
    <source>
        <dbReference type="ARBA" id="ARBA00023015"/>
    </source>
</evidence>
<feature type="region of interest" description="Disordered" evidence="4">
    <location>
        <begin position="267"/>
        <end position="286"/>
    </location>
</feature>
<dbReference type="InterPro" id="IPR036388">
    <property type="entry name" value="WH-like_DNA-bd_sf"/>
</dbReference>
<dbReference type="Gene3D" id="1.20.120.530">
    <property type="entry name" value="GntR ligand-binding domain-like"/>
    <property type="match status" value="1"/>
</dbReference>
<dbReference type="CDD" id="cd07377">
    <property type="entry name" value="WHTH_GntR"/>
    <property type="match status" value="1"/>
</dbReference>
<evidence type="ECO:0000259" key="5">
    <source>
        <dbReference type="PROSITE" id="PS50949"/>
    </source>
</evidence>
<dbReference type="GO" id="GO:0003700">
    <property type="term" value="F:DNA-binding transcription factor activity"/>
    <property type="evidence" value="ECO:0007669"/>
    <property type="project" value="InterPro"/>
</dbReference>
<evidence type="ECO:0000256" key="4">
    <source>
        <dbReference type="SAM" id="MobiDB-lite"/>
    </source>
</evidence>
<dbReference type="Proteomes" id="UP000515909">
    <property type="component" value="Chromosome"/>
</dbReference>
<organism evidence="6 7">
    <name type="scientific">Caproicibacter fermentans</name>
    <dbReference type="NCBI Taxonomy" id="2576756"/>
    <lineage>
        <taxon>Bacteria</taxon>
        <taxon>Bacillati</taxon>
        <taxon>Bacillota</taxon>
        <taxon>Clostridia</taxon>
        <taxon>Eubacteriales</taxon>
        <taxon>Acutalibacteraceae</taxon>
        <taxon>Caproicibacter</taxon>
    </lineage>
</organism>
<dbReference type="SUPFAM" id="SSF48008">
    <property type="entry name" value="GntR ligand-binding domain-like"/>
    <property type="match status" value="1"/>
</dbReference>
<dbReference type="PANTHER" id="PTHR43537">
    <property type="entry name" value="TRANSCRIPTIONAL REGULATOR, GNTR FAMILY"/>
    <property type="match status" value="1"/>
</dbReference>
<dbReference type="InterPro" id="IPR036390">
    <property type="entry name" value="WH_DNA-bd_sf"/>
</dbReference>
<feature type="compositionally biased region" description="Basic and acidic residues" evidence="4">
    <location>
        <begin position="267"/>
        <end position="279"/>
    </location>
</feature>
<dbReference type="InterPro" id="IPR011711">
    <property type="entry name" value="GntR_C"/>
</dbReference>
<dbReference type="RefSeq" id="WP_187036365.1">
    <property type="nucleotide sequence ID" value="NZ_CP060286.1"/>
</dbReference>
<dbReference type="AlphaFoldDB" id="A0A7G8TBN3"/>
<dbReference type="EMBL" id="CP060286">
    <property type="protein sequence ID" value="QNK41024.1"/>
    <property type="molecule type" value="Genomic_DNA"/>
</dbReference>
<keyword evidence="2" id="KW-0238">DNA-binding</keyword>
<evidence type="ECO:0000256" key="3">
    <source>
        <dbReference type="ARBA" id="ARBA00023163"/>
    </source>
</evidence>
<evidence type="ECO:0000313" key="6">
    <source>
        <dbReference type="EMBL" id="QNK41024.1"/>
    </source>
</evidence>